<name>A0A4R3KBV5_9FIRM</name>
<reference evidence="2 3" key="1">
    <citation type="submission" date="2019-03" db="EMBL/GenBank/DDBJ databases">
        <title>Genomic Encyclopedia of Type Strains, Phase IV (KMG-IV): sequencing the most valuable type-strain genomes for metagenomic binning, comparative biology and taxonomic classification.</title>
        <authorList>
            <person name="Goeker M."/>
        </authorList>
    </citation>
    <scope>NUCLEOTIDE SEQUENCE [LARGE SCALE GENOMIC DNA]</scope>
    <source>
        <strain evidence="2 3">DSM 20467</strain>
    </source>
</reference>
<dbReference type="InterPro" id="IPR036291">
    <property type="entry name" value="NAD(P)-bd_dom_sf"/>
</dbReference>
<organism evidence="2 3">
    <name type="scientific">Pectinatus cerevisiiphilus</name>
    <dbReference type="NCBI Taxonomy" id="86956"/>
    <lineage>
        <taxon>Bacteria</taxon>
        <taxon>Bacillati</taxon>
        <taxon>Bacillota</taxon>
        <taxon>Negativicutes</taxon>
        <taxon>Selenomonadales</taxon>
        <taxon>Selenomonadaceae</taxon>
        <taxon>Pectinatus</taxon>
    </lineage>
</organism>
<dbReference type="Proteomes" id="UP000295188">
    <property type="component" value="Unassembled WGS sequence"/>
</dbReference>
<keyword evidence="3" id="KW-1185">Reference proteome</keyword>
<feature type="domain" description="NAD-dependent epimerase/dehydratase" evidence="1">
    <location>
        <begin position="3"/>
        <end position="253"/>
    </location>
</feature>
<dbReference type="Pfam" id="PF01370">
    <property type="entry name" value="Epimerase"/>
    <property type="match status" value="1"/>
</dbReference>
<dbReference type="NCBIfam" id="NF008872">
    <property type="entry name" value="PRK11908.1"/>
    <property type="match status" value="1"/>
</dbReference>
<gene>
    <name evidence="2" type="ORF">EDC37_104171</name>
</gene>
<dbReference type="InterPro" id="IPR001509">
    <property type="entry name" value="Epimerase_deHydtase"/>
</dbReference>
<dbReference type="Gene3D" id="3.40.50.720">
    <property type="entry name" value="NAD(P)-binding Rossmann-like Domain"/>
    <property type="match status" value="1"/>
</dbReference>
<dbReference type="RefSeq" id="WP_132548138.1">
    <property type="nucleotide sequence ID" value="NZ_SMAA01000004.1"/>
</dbReference>
<dbReference type="PANTHER" id="PTHR43245">
    <property type="entry name" value="BIFUNCTIONAL POLYMYXIN RESISTANCE PROTEIN ARNA"/>
    <property type="match status" value="1"/>
</dbReference>
<dbReference type="InterPro" id="IPR050177">
    <property type="entry name" value="Lipid_A_modif_metabolic_enz"/>
</dbReference>
<accession>A0A4R3KBV5</accession>
<protein>
    <submittedName>
        <fullName evidence="2">Nucleoside-diphosphate-sugar epimerase</fullName>
    </submittedName>
</protein>
<dbReference type="OrthoDB" id="9766450at2"/>
<evidence type="ECO:0000313" key="2">
    <source>
        <dbReference type="EMBL" id="TCS80567.1"/>
    </source>
</evidence>
<evidence type="ECO:0000259" key="1">
    <source>
        <dbReference type="Pfam" id="PF01370"/>
    </source>
</evidence>
<dbReference type="SUPFAM" id="SSF51735">
    <property type="entry name" value="NAD(P)-binding Rossmann-fold domains"/>
    <property type="match status" value="1"/>
</dbReference>
<proteinExistence type="predicted"/>
<sequence length="344" mass="39567">MKVFITGINGFIGSHLLRTILQKTDWQVQGFDLHDNNLAEFKNEHRFSMKTGDIFKEENWLEQAVKENDVVLPLAGIARPAYYITHPLGTFELDFEQNLKIVRHCAKYQKRVIFPSTSEVYGMPTENSRIMVEDESTLTLGPIRKSRWIYSCSKQMMDRVIFAFGQEKGLPFSIFRPFNWVGPGLDTFKDAAEHKARSITQFIYDILYTGRINLVGGGGQKRSFIWVDDGIDGLITIIKNENNKANGEIFNIGNPSNHYSIKELAVMIVDEMKNYSQFAEKANNVNLIEIPAAKYYGKNYEDMQDRLPSVQKMKDLLGWEPKTTLREAIKLTLDWYAAQLKKDL</sequence>
<dbReference type="EMBL" id="SMAA01000004">
    <property type="protein sequence ID" value="TCS80567.1"/>
    <property type="molecule type" value="Genomic_DNA"/>
</dbReference>
<evidence type="ECO:0000313" key="3">
    <source>
        <dbReference type="Proteomes" id="UP000295188"/>
    </source>
</evidence>
<comment type="caution">
    <text evidence="2">The sequence shown here is derived from an EMBL/GenBank/DDBJ whole genome shotgun (WGS) entry which is preliminary data.</text>
</comment>
<dbReference type="PANTHER" id="PTHR43245:SF13">
    <property type="entry name" value="UDP-D-APIOSE_UDP-D-XYLOSE SYNTHASE 2"/>
    <property type="match status" value="1"/>
</dbReference>
<dbReference type="AlphaFoldDB" id="A0A4R3KBV5"/>